<proteinExistence type="predicted"/>
<gene>
    <name evidence="1" type="ORF">G7Z17_g513</name>
</gene>
<evidence type="ECO:0000313" key="1">
    <source>
        <dbReference type="EMBL" id="KAF7557531.1"/>
    </source>
</evidence>
<reference evidence="1" key="1">
    <citation type="submission" date="2020-03" db="EMBL/GenBank/DDBJ databases">
        <title>Draft Genome Sequence of Cylindrodendrum hubeiense.</title>
        <authorList>
            <person name="Buettner E."/>
            <person name="Kellner H."/>
        </authorList>
    </citation>
    <scope>NUCLEOTIDE SEQUENCE</scope>
    <source>
        <strain evidence="1">IHI 201604</strain>
    </source>
</reference>
<accession>A0A9P5HN06</accession>
<organism evidence="1 2">
    <name type="scientific">Cylindrodendrum hubeiense</name>
    <dbReference type="NCBI Taxonomy" id="595255"/>
    <lineage>
        <taxon>Eukaryota</taxon>
        <taxon>Fungi</taxon>
        <taxon>Dikarya</taxon>
        <taxon>Ascomycota</taxon>
        <taxon>Pezizomycotina</taxon>
        <taxon>Sordariomycetes</taxon>
        <taxon>Hypocreomycetidae</taxon>
        <taxon>Hypocreales</taxon>
        <taxon>Nectriaceae</taxon>
        <taxon>Cylindrodendrum</taxon>
    </lineage>
</organism>
<evidence type="ECO:0000313" key="2">
    <source>
        <dbReference type="Proteomes" id="UP000722485"/>
    </source>
</evidence>
<protein>
    <submittedName>
        <fullName evidence="1">Uncharacterized protein</fullName>
    </submittedName>
</protein>
<name>A0A9P5HN06_9HYPO</name>
<dbReference type="OrthoDB" id="5429442at2759"/>
<dbReference type="EMBL" id="JAANBB010000004">
    <property type="protein sequence ID" value="KAF7557531.1"/>
    <property type="molecule type" value="Genomic_DNA"/>
</dbReference>
<keyword evidence="2" id="KW-1185">Reference proteome</keyword>
<dbReference type="Proteomes" id="UP000722485">
    <property type="component" value="Unassembled WGS sequence"/>
</dbReference>
<sequence>MVFNAETVKTDRVRKIKIAGYDQVFALTQWIVNNGLEQNWLELMASGDPDLMADLSFSQPGAGEIYGAKVGAPRIVVQTGYAEDLSGVIYLMCFDAGTFELTHNALGEDGKPKKNKKGKVETITKEYDMAGWRIAFSMQLGMTLVERSSDKFKKLGIKAGEYSLNELQAKFETAEFEPKDCIFGEFTWDEFSKPEKDSFDFVISHLKRELLDVLKAKCSTVGFCLKEDGAAPQSSKPEMTFKPNEIQYQTYPWVDPGAANFQPSSGIKGNQRLNYLLYCETTGNRKLPPIDQRFLPRNGNWTDGRLDNLPDEAQPESTEFGAFHMARRNFFDGYLLKKLRQLNHILNPSLSFAYVKVDDWSNPWCAWNCDLTIGDLRGRSKDDSFYDFKLIEGSSPPKWEFKNSITSKQGYDESGLDGWSAKVWGDASCETRNTVSFEPGSDLVTVEGTSTVYFKFRYWEYKALKKNIDRTENVQWTVKWKMLLDLEAVDDGGLQIKSVFEGPTVSMKEEGISTLGGYCDYTKKAFTSAISNMSGLQKELAEDLAGKQGLVLPAGGVFFFKNPILGHDGDLVCSIAYSKIQPKVMFNPEDHTAINDDANKRATYNVGSEQPLPPPATGGSIPL</sequence>
<dbReference type="AlphaFoldDB" id="A0A9P5HN06"/>
<comment type="caution">
    <text evidence="1">The sequence shown here is derived from an EMBL/GenBank/DDBJ whole genome shotgun (WGS) entry which is preliminary data.</text>
</comment>